<dbReference type="Pfam" id="PF14664">
    <property type="entry name" value="RICTOR_N"/>
    <property type="match status" value="1"/>
</dbReference>
<dbReference type="AlphaFoldDB" id="A0A1R1Y1I4"/>
<dbReference type="InterPro" id="IPR029451">
    <property type="entry name" value="RICTOR_M"/>
</dbReference>
<comment type="caution">
    <text evidence="5">The sequence shown here is derived from an EMBL/GenBank/DDBJ whole genome shotgun (WGS) entry which is preliminary data.</text>
</comment>
<accession>A0A1R1Y1I4</accession>
<dbReference type="Proteomes" id="UP000187283">
    <property type="component" value="Unassembled WGS sequence"/>
</dbReference>
<proteinExistence type="inferred from homology"/>
<name>A0A1R1Y1I4_9FUNG</name>
<dbReference type="SUPFAM" id="SSF48371">
    <property type="entry name" value="ARM repeat"/>
    <property type="match status" value="1"/>
</dbReference>
<comment type="similarity">
    <text evidence="1">Belongs to the RICTOR family.</text>
</comment>
<evidence type="ECO:0000256" key="1">
    <source>
        <dbReference type="ARBA" id="ARBA00008878"/>
    </source>
</evidence>
<keyword evidence="6" id="KW-1185">Reference proteome</keyword>
<dbReference type="PANTHER" id="PTHR13298:SF11">
    <property type="entry name" value="RAPAMYCIN-INSENSITIVE COMPANION OF MTOR"/>
    <property type="match status" value="1"/>
</dbReference>
<feature type="domain" description="Rapamycin-insensitive companion of mTOR N-terminal" evidence="3">
    <location>
        <begin position="1"/>
        <end position="296"/>
    </location>
</feature>
<evidence type="ECO:0000313" key="6">
    <source>
        <dbReference type="Proteomes" id="UP000187283"/>
    </source>
</evidence>
<dbReference type="GO" id="GO:0038203">
    <property type="term" value="P:TORC2 signaling"/>
    <property type="evidence" value="ECO:0007669"/>
    <property type="project" value="TreeGrafter"/>
</dbReference>
<dbReference type="Pfam" id="PF14668">
    <property type="entry name" value="RICTOR_V"/>
    <property type="match status" value="1"/>
</dbReference>
<dbReference type="InterPro" id="IPR016024">
    <property type="entry name" value="ARM-type_fold"/>
</dbReference>
<dbReference type="EMBL" id="LSSN01001209">
    <property type="protein sequence ID" value="OMJ20566.1"/>
    <property type="molecule type" value="Genomic_DNA"/>
</dbReference>
<evidence type="ECO:0000313" key="5">
    <source>
        <dbReference type="EMBL" id="OMJ20566.1"/>
    </source>
</evidence>
<dbReference type="STRING" id="133412.A0A1R1Y1I4"/>
<dbReference type="OrthoDB" id="5591429at2759"/>
<dbReference type="SMART" id="SM01308">
    <property type="entry name" value="RICTOR_N"/>
    <property type="match status" value="1"/>
</dbReference>
<sequence>MQVIIVRSLLENDAYSNEREEALKIIRWSIASSFYSPRFSTSENSPPPTFNNSLLSNMVVRTLFSIAEHPEDKLRNVVTESLCEILLISPSTIVSNNGIKVLINSALDGPLHVTIAVIHALQQFIDFPQTRKFINLSSELEVLISAITFEDEVTDIVKERSKIATYMLAQFLKSWSGVLYIVSGDSLFIKSILNSLSSIESHRISILGLLFELFGLANEFDSVKNTAESFFQKVSLGIDKFCNLPPSTFYLPLPLNNHFRPIEFYRSLILDQLVSFGLFDSLNSILQTEKNTETIEAVILFVKWIAKNPFVHISKSTSQSIILNSRLFHSSEFENNLDPKYYMNLLSILENPMNPLISNARSFLPSNNNTKSWIYNNYLSKTNYKLSSQYYNKPAPISIPPDNIASALKISSRPSFGDLQTTQENSSSQTLLFNNLDFPYKKSLDLSQLPSNEFKKSFSSESPTQKNFDLSSPILSKITSKASHLDISNISSSKLKNPQYNQLNKSSSKNFQINNENSLYGRFSIDSRPSISNLSSSPVPPLKYDKNKQYDHSLRNQMTVVTSNLQNSSPSLDDNPQPKSAFPYLKTSSSAVFNLKHNNLTLNSVHSPNKNLLKSFPFVQQKQFKIKKDKLSRLLEKSLVLKKESHLDWDWNIIGQILFDDLLKDQQLLDELIKSSLFLHRLARFYMPSGFDFCSLGNADIALVSSEVGLQLIKVLMSSGDGMLFIEECNLVSDIVSHLNKLLDDISSNFSQENKPPVPPKNDTCCFTTAFMKSNPTVKIYFTMLSEISKTKDGIQLLAQNLLFDAYYKLIDSENSKNVSYLLPYILSSTSGLKIGHGRIFVSKLVSSPINSYNLSVFPFFFDLFNKFEFFHGSDTDFKIWVDSLDWAFSLLIHLLFSPSPIVASRLAAIDSGVIFLESLNLLSKEIESWKEEEGINYIFYTELQISKDLAHGPDFSQNNSSLHSHSTYITKELPLHLFGQLSYCNQGMEVLFKNNIFDLLTETLENIEWDSSEPFDCLGLKATIFALGSIGVSENGLRALLEYDILLQILQVAKESRVASIKGSCMYVLGLLSRNMNNAKILNNYGWEKCFSLNNQFMYSIPKFLEDFFKVDDWSKSKILEPMLSHSNFLVNSHFLDSKNSSRSSYLVKQKLTLPKQYKSFLEKDLDNLQLEILESICSMTSHVQIAPSSKKLMKLRASHPHYFRIRKLFELSLQIMSSFKLRFSSRRFIFGLFDVRLTEFFSPTGISDLNNEDF</sequence>
<feature type="domain" description="Rapamycin-insensitive companion of mTOR" evidence="4">
    <location>
        <begin position="1018"/>
        <end position="1090"/>
    </location>
</feature>
<dbReference type="SMART" id="SM01310">
    <property type="entry name" value="RICTOR_V"/>
    <property type="match status" value="1"/>
</dbReference>
<dbReference type="GO" id="GO:0031932">
    <property type="term" value="C:TORC2 complex"/>
    <property type="evidence" value="ECO:0007669"/>
    <property type="project" value="InterPro"/>
</dbReference>
<dbReference type="InterPro" id="IPR028268">
    <property type="entry name" value="Pianissimo_fam"/>
</dbReference>
<dbReference type="PANTHER" id="PTHR13298">
    <property type="entry name" value="CYTOSOLIC REGULATOR PIANISSIMO"/>
    <property type="match status" value="1"/>
</dbReference>
<organism evidence="5 6">
    <name type="scientific">Smittium culicis</name>
    <dbReference type="NCBI Taxonomy" id="133412"/>
    <lineage>
        <taxon>Eukaryota</taxon>
        <taxon>Fungi</taxon>
        <taxon>Fungi incertae sedis</taxon>
        <taxon>Zoopagomycota</taxon>
        <taxon>Kickxellomycotina</taxon>
        <taxon>Harpellomycetes</taxon>
        <taxon>Harpellales</taxon>
        <taxon>Legeriomycetaceae</taxon>
        <taxon>Smittium</taxon>
    </lineage>
</organism>
<dbReference type="InterPro" id="IPR028267">
    <property type="entry name" value="Pianissimo_N"/>
</dbReference>
<dbReference type="Pfam" id="PF14666">
    <property type="entry name" value="RICTOR_M"/>
    <property type="match status" value="1"/>
</dbReference>
<protein>
    <submittedName>
        <fullName evidence="5">Rapamycin-insensitive companion of mTOR</fullName>
    </submittedName>
</protein>
<evidence type="ECO:0000259" key="2">
    <source>
        <dbReference type="SMART" id="SM01307"/>
    </source>
</evidence>
<feature type="domain" description="Rapamycin-insensitive companion of mTOR middle" evidence="2">
    <location>
        <begin position="626"/>
        <end position="867"/>
    </location>
</feature>
<dbReference type="SMART" id="SM01307">
    <property type="entry name" value="RICTOR_M"/>
    <property type="match status" value="1"/>
</dbReference>
<dbReference type="InterPro" id="IPR029452">
    <property type="entry name" value="RICTOR_V"/>
</dbReference>
<evidence type="ECO:0000259" key="4">
    <source>
        <dbReference type="SMART" id="SM01310"/>
    </source>
</evidence>
<reference evidence="5 6" key="1">
    <citation type="submission" date="2017-01" db="EMBL/GenBank/DDBJ databases">
        <authorList>
            <person name="Mah S.A."/>
            <person name="Swanson W.J."/>
            <person name="Moy G.W."/>
            <person name="Vacquier V.D."/>
        </authorList>
    </citation>
    <scope>NUCLEOTIDE SEQUENCE [LARGE SCALE GENOMIC DNA]</scope>
    <source>
        <strain evidence="5 6">GSMNP</strain>
    </source>
</reference>
<gene>
    <name evidence="5" type="ORF">AYI70_g4031</name>
</gene>
<evidence type="ECO:0000259" key="3">
    <source>
        <dbReference type="SMART" id="SM01308"/>
    </source>
</evidence>